<dbReference type="Proteomes" id="UP000220904">
    <property type="component" value="Unassembled WGS sequence"/>
</dbReference>
<dbReference type="EMBL" id="NOUV01000014">
    <property type="protein sequence ID" value="PDX86548.1"/>
    <property type="molecule type" value="Genomic_DNA"/>
</dbReference>
<dbReference type="AlphaFoldDB" id="A0A2A7B5E5"/>
<comment type="caution">
    <text evidence="1">The sequence shown here is derived from an EMBL/GenBank/DDBJ whole genome shotgun (WGS) entry which is preliminary data.</text>
</comment>
<accession>A0A2A7B5E5</accession>
<name>A0A2A7B5E5_9FIRM</name>
<protein>
    <submittedName>
        <fullName evidence="1">Uncharacterized protein</fullName>
    </submittedName>
</protein>
<proteinExistence type="predicted"/>
<evidence type="ECO:0000313" key="1">
    <source>
        <dbReference type="EMBL" id="PDX86548.1"/>
    </source>
</evidence>
<organism evidence="1 2">
    <name type="scientific">Faecalibacterium prausnitzii</name>
    <dbReference type="NCBI Taxonomy" id="853"/>
    <lineage>
        <taxon>Bacteria</taxon>
        <taxon>Bacillati</taxon>
        <taxon>Bacillota</taxon>
        <taxon>Clostridia</taxon>
        <taxon>Eubacteriales</taxon>
        <taxon>Oscillospiraceae</taxon>
        <taxon>Faecalibacterium</taxon>
    </lineage>
</organism>
<sequence>MLFFSDDPTAEEHFLGYLPEYEKPYWVGYCDIKDGCEFKTASEVVNAPIYDGKSLKSRWDKVAIISIESFPMNDWMQCFHHV</sequence>
<reference evidence="1 2" key="1">
    <citation type="journal article" date="2017" name="Front. Microbiol.">
        <title>New Insights into the Diversity of the Genus Faecalibacterium.</title>
        <authorList>
            <person name="Benevides L."/>
            <person name="Burman S."/>
            <person name="Martin R."/>
            <person name="Robert V."/>
            <person name="Thomas M."/>
            <person name="Miquel S."/>
            <person name="Chain F."/>
            <person name="Sokol H."/>
            <person name="Bermudez-Humaran L.G."/>
            <person name="Morrison M."/>
            <person name="Langella P."/>
            <person name="Azevedo V.A."/>
            <person name="Chatel J.M."/>
            <person name="Soares S."/>
        </authorList>
    </citation>
    <scope>NUCLEOTIDE SEQUENCE [LARGE SCALE GENOMIC DNA]</scope>
    <source>
        <strain evidence="1 2">AHMP21</strain>
    </source>
</reference>
<evidence type="ECO:0000313" key="2">
    <source>
        <dbReference type="Proteomes" id="UP000220904"/>
    </source>
</evidence>
<gene>
    <name evidence="1" type="ORF">CHR60_07325</name>
</gene>